<dbReference type="Proteomes" id="UP001177003">
    <property type="component" value="Chromosome 3"/>
</dbReference>
<feature type="domain" description="TLC" evidence="7">
    <location>
        <begin position="1"/>
        <end position="126"/>
    </location>
</feature>
<keyword evidence="3 6" id="KW-1133">Transmembrane helix</keyword>
<gene>
    <name evidence="8" type="ORF">LSALG_LOCUS17209</name>
</gene>
<dbReference type="GO" id="GO:0050291">
    <property type="term" value="F:sphingosine N-acyltransferase activity"/>
    <property type="evidence" value="ECO:0007669"/>
    <property type="project" value="InterPro"/>
</dbReference>
<reference evidence="8" key="1">
    <citation type="submission" date="2023-04" db="EMBL/GenBank/DDBJ databases">
        <authorList>
            <person name="Vijverberg K."/>
            <person name="Xiong W."/>
            <person name="Schranz E."/>
        </authorList>
    </citation>
    <scope>NUCLEOTIDE SEQUENCE</scope>
</reference>
<keyword evidence="9" id="KW-1185">Reference proteome</keyword>
<evidence type="ECO:0000259" key="7">
    <source>
        <dbReference type="PROSITE" id="PS50922"/>
    </source>
</evidence>
<dbReference type="Pfam" id="PF03798">
    <property type="entry name" value="TRAM_LAG1_CLN8"/>
    <property type="match status" value="1"/>
</dbReference>
<protein>
    <recommendedName>
        <fullName evidence="7">TLC domain-containing protein</fullName>
    </recommendedName>
</protein>
<evidence type="ECO:0000256" key="5">
    <source>
        <dbReference type="PROSITE-ProRule" id="PRU00205"/>
    </source>
</evidence>
<organism evidence="8 9">
    <name type="scientific">Lactuca saligna</name>
    <name type="common">Willowleaf lettuce</name>
    <dbReference type="NCBI Taxonomy" id="75948"/>
    <lineage>
        <taxon>Eukaryota</taxon>
        <taxon>Viridiplantae</taxon>
        <taxon>Streptophyta</taxon>
        <taxon>Embryophyta</taxon>
        <taxon>Tracheophyta</taxon>
        <taxon>Spermatophyta</taxon>
        <taxon>Magnoliopsida</taxon>
        <taxon>eudicotyledons</taxon>
        <taxon>Gunneridae</taxon>
        <taxon>Pentapetalae</taxon>
        <taxon>asterids</taxon>
        <taxon>campanulids</taxon>
        <taxon>Asterales</taxon>
        <taxon>Asteraceae</taxon>
        <taxon>Cichorioideae</taxon>
        <taxon>Cichorieae</taxon>
        <taxon>Lactucinae</taxon>
        <taxon>Lactuca</taxon>
    </lineage>
</organism>
<dbReference type="SMART" id="SM00724">
    <property type="entry name" value="TLC"/>
    <property type="match status" value="1"/>
</dbReference>
<evidence type="ECO:0000256" key="6">
    <source>
        <dbReference type="SAM" id="Phobius"/>
    </source>
</evidence>
<name>A0AA35YNK0_LACSI</name>
<dbReference type="InterPro" id="IPR006634">
    <property type="entry name" value="TLC-dom"/>
</dbReference>
<dbReference type="PROSITE" id="PS50922">
    <property type="entry name" value="TLC"/>
    <property type="match status" value="1"/>
</dbReference>
<comment type="subcellular location">
    <subcellularLocation>
        <location evidence="1">Endoplasmic reticulum membrane</location>
        <topology evidence="1">Multi-pass membrane protein</topology>
    </subcellularLocation>
</comment>
<dbReference type="PANTHER" id="PTHR12560:SF63">
    <property type="entry name" value="LAG1-LIKE LONGEVITY ASSURANCE PROTEIN-RELATED"/>
    <property type="match status" value="1"/>
</dbReference>
<keyword evidence="4 5" id="KW-0472">Membrane</keyword>
<evidence type="ECO:0000313" key="9">
    <source>
        <dbReference type="Proteomes" id="UP001177003"/>
    </source>
</evidence>
<feature type="transmembrane region" description="Helical" evidence="6">
    <location>
        <begin position="6"/>
        <end position="25"/>
    </location>
</feature>
<evidence type="ECO:0000256" key="2">
    <source>
        <dbReference type="ARBA" id="ARBA00022692"/>
    </source>
</evidence>
<dbReference type="GO" id="GO:0046513">
    <property type="term" value="P:ceramide biosynthetic process"/>
    <property type="evidence" value="ECO:0007669"/>
    <property type="project" value="InterPro"/>
</dbReference>
<dbReference type="InterPro" id="IPR016439">
    <property type="entry name" value="Lag1/Lac1-like"/>
</dbReference>
<accession>A0AA35YNK0</accession>
<dbReference type="PANTHER" id="PTHR12560">
    <property type="entry name" value="LONGEVITY ASSURANCE FACTOR 1 LAG1"/>
    <property type="match status" value="1"/>
</dbReference>
<dbReference type="GO" id="GO:0005789">
    <property type="term" value="C:endoplasmic reticulum membrane"/>
    <property type="evidence" value="ECO:0007669"/>
    <property type="project" value="UniProtKB-SubCell"/>
</dbReference>
<sequence>MNAVILIITSYILRFARVGSIILALHDASDVFLEVGKMSKYSGVEVLAMFSFLLFVLSWVVLRLIYFPCWILWSTSFEILEALENFKGNEEGLYYYYLFNTLLFCLFVLHIYWWVLIYRSLLKQIQDRGRVTEDIRSGKLL</sequence>
<evidence type="ECO:0000313" key="8">
    <source>
        <dbReference type="EMBL" id="CAI9277275.1"/>
    </source>
</evidence>
<keyword evidence="2 5" id="KW-0812">Transmembrane</keyword>
<evidence type="ECO:0000256" key="4">
    <source>
        <dbReference type="ARBA" id="ARBA00023136"/>
    </source>
</evidence>
<feature type="transmembrane region" description="Helical" evidence="6">
    <location>
        <begin position="46"/>
        <end position="73"/>
    </location>
</feature>
<proteinExistence type="predicted"/>
<feature type="transmembrane region" description="Helical" evidence="6">
    <location>
        <begin position="93"/>
        <end position="118"/>
    </location>
</feature>
<evidence type="ECO:0000256" key="3">
    <source>
        <dbReference type="ARBA" id="ARBA00022989"/>
    </source>
</evidence>
<dbReference type="AlphaFoldDB" id="A0AA35YNK0"/>
<dbReference type="EMBL" id="OX465079">
    <property type="protein sequence ID" value="CAI9277275.1"/>
    <property type="molecule type" value="Genomic_DNA"/>
</dbReference>
<evidence type="ECO:0000256" key="1">
    <source>
        <dbReference type="ARBA" id="ARBA00004477"/>
    </source>
</evidence>